<accession>A0A914CGI0</accession>
<dbReference type="WBParaSite" id="ACRNAN_scaffold10607.g12766.t1">
    <property type="protein sequence ID" value="ACRNAN_scaffold10607.g12766.t1"/>
    <property type="gene ID" value="ACRNAN_scaffold10607.g12766"/>
</dbReference>
<keyword evidence="1" id="KW-1185">Reference proteome</keyword>
<proteinExistence type="predicted"/>
<protein>
    <submittedName>
        <fullName evidence="2">Uncharacterized protein</fullName>
    </submittedName>
</protein>
<dbReference type="AlphaFoldDB" id="A0A914CGI0"/>
<reference evidence="2" key="1">
    <citation type="submission" date="2022-11" db="UniProtKB">
        <authorList>
            <consortium name="WormBaseParasite"/>
        </authorList>
    </citation>
    <scope>IDENTIFICATION</scope>
</reference>
<dbReference type="Proteomes" id="UP000887540">
    <property type="component" value="Unplaced"/>
</dbReference>
<name>A0A914CGI0_9BILA</name>
<evidence type="ECO:0000313" key="2">
    <source>
        <dbReference type="WBParaSite" id="ACRNAN_scaffold10607.g12766.t1"/>
    </source>
</evidence>
<evidence type="ECO:0000313" key="1">
    <source>
        <dbReference type="Proteomes" id="UP000887540"/>
    </source>
</evidence>
<organism evidence="1 2">
    <name type="scientific">Acrobeloides nanus</name>
    <dbReference type="NCBI Taxonomy" id="290746"/>
    <lineage>
        <taxon>Eukaryota</taxon>
        <taxon>Metazoa</taxon>
        <taxon>Ecdysozoa</taxon>
        <taxon>Nematoda</taxon>
        <taxon>Chromadorea</taxon>
        <taxon>Rhabditida</taxon>
        <taxon>Tylenchina</taxon>
        <taxon>Cephalobomorpha</taxon>
        <taxon>Cephaloboidea</taxon>
        <taxon>Cephalobidae</taxon>
        <taxon>Acrobeloides</taxon>
    </lineage>
</organism>
<sequence length="132" mass="14953">MRPKNPNAELIAAIKDVVKKFKASLDRSGVHDDIRQMGQQIETTWNDMRRGRLDEWIERANRVLADAMIEKEVTMEPVPAQENDEKTISKKSSLVEKVAKKLEPAYSETISFFSVKPRKGKALAGDKKNTAL</sequence>